<protein>
    <submittedName>
        <fullName evidence="9">Multiple sugar transport system permease protein</fullName>
    </submittedName>
</protein>
<dbReference type="GO" id="GO:0055085">
    <property type="term" value="P:transmembrane transport"/>
    <property type="evidence" value="ECO:0007669"/>
    <property type="project" value="InterPro"/>
</dbReference>
<evidence type="ECO:0000256" key="3">
    <source>
        <dbReference type="ARBA" id="ARBA00022475"/>
    </source>
</evidence>
<name>A0A1G7UZX1_9LACT</name>
<dbReference type="EMBL" id="FNCK01000013">
    <property type="protein sequence ID" value="SDG52838.1"/>
    <property type="molecule type" value="Genomic_DNA"/>
</dbReference>
<dbReference type="PANTHER" id="PTHR32243:SF18">
    <property type="entry name" value="INNER MEMBRANE ABC TRANSPORTER PERMEASE PROTEIN YCJP"/>
    <property type="match status" value="1"/>
</dbReference>
<accession>A0A1G7UZX1</accession>
<dbReference type="PROSITE" id="PS50928">
    <property type="entry name" value="ABC_TM1"/>
    <property type="match status" value="1"/>
</dbReference>
<evidence type="ECO:0000256" key="4">
    <source>
        <dbReference type="ARBA" id="ARBA00022692"/>
    </source>
</evidence>
<gene>
    <name evidence="9" type="ORF">SAMN05421791_11314</name>
</gene>
<evidence type="ECO:0000256" key="7">
    <source>
        <dbReference type="RuleBase" id="RU363032"/>
    </source>
</evidence>
<sequence>MRKKQRLDWLYLITVIVFLLFTLGPLIWTFIVSVTPKAELMKMDSHFLPSQATFENYQTLFDPTEKAHETVFNGLKNSLISSVYTLIIGVPLAVLTSYSMVRFRFKFRRVLLRFFLITIVIPVFTTIIPIFAIFSNYHLLDQLFWISVIYVTAFLPLTTWMLITHFSKIPKEIWEAGELDGCTEWQLFWRVILPLSRPAIITCVLILLLMSWSQFQIPMILTSSQDNKVITLVLSEFMTRDAIEFSMIAASGLLAILPPAIITMIFRKELVTGLTAGSVKG</sequence>
<evidence type="ECO:0000259" key="8">
    <source>
        <dbReference type="PROSITE" id="PS50928"/>
    </source>
</evidence>
<dbReference type="InterPro" id="IPR035906">
    <property type="entry name" value="MetI-like_sf"/>
</dbReference>
<dbReference type="OrthoDB" id="9794684at2"/>
<feature type="transmembrane region" description="Helical" evidence="7">
    <location>
        <begin position="79"/>
        <end position="98"/>
    </location>
</feature>
<feature type="transmembrane region" description="Helical" evidence="7">
    <location>
        <begin position="143"/>
        <end position="163"/>
    </location>
</feature>
<dbReference type="Gene3D" id="1.10.3720.10">
    <property type="entry name" value="MetI-like"/>
    <property type="match status" value="1"/>
</dbReference>
<dbReference type="Pfam" id="PF00528">
    <property type="entry name" value="BPD_transp_1"/>
    <property type="match status" value="1"/>
</dbReference>
<evidence type="ECO:0000256" key="6">
    <source>
        <dbReference type="ARBA" id="ARBA00023136"/>
    </source>
</evidence>
<dbReference type="CDD" id="cd06261">
    <property type="entry name" value="TM_PBP2"/>
    <property type="match status" value="1"/>
</dbReference>
<proteinExistence type="inferred from homology"/>
<evidence type="ECO:0000256" key="5">
    <source>
        <dbReference type="ARBA" id="ARBA00022989"/>
    </source>
</evidence>
<feature type="domain" description="ABC transmembrane type-1" evidence="8">
    <location>
        <begin position="71"/>
        <end position="266"/>
    </location>
</feature>
<comment type="similarity">
    <text evidence="7">Belongs to the binding-protein-dependent transport system permease family.</text>
</comment>
<keyword evidence="4 7" id="KW-0812">Transmembrane</keyword>
<comment type="subcellular location">
    <subcellularLocation>
        <location evidence="1 7">Cell membrane</location>
        <topology evidence="1 7">Multi-pass membrane protein</topology>
    </subcellularLocation>
</comment>
<keyword evidence="5 7" id="KW-1133">Transmembrane helix</keyword>
<evidence type="ECO:0000256" key="2">
    <source>
        <dbReference type="ARBA" id="ARBA00022448"/>
    </source>
</evidence>
<keyword evidence="6 7" id="KW-0472">Membrane</keyword>
<dbReference type="STRING" id="120956.SAMN05421791_11314"/>
<evidence type="ECO:0000256" key="1">
    <source>
        <dbReference type="ARBA" id="ARBA00004651"/>
    </source>
</evidence>
<dbReference type="AlphaFoldDB" id="A0A1G7UZX1"/>
<dbReference type="PANTHER" id="PTHR32243">
    <property type="entry name" value="MALTOSE TRANSPORT SYSTEM PERMEASE-RELATED"/>
    <property type="match status" value="1"/>
</dbReference>
<feature type="transmembrane region" description="Helical" evidence="7">
    <location>
        <begin position="9"/>
        <end position="31"/>
    </location>
</feature>
<dbReference type="GO" id="GO:0005886">
    <property type="term" value="C:plasma membrane"/>
    <property type="evidence" value="ECO:0007669"/>
    <property type="project" value="UniProtKB-SubCell"/>
</dbReference>
<keyword evidence="2 7" id="KW-0813">Transport</keyword>
<evidence type="ECO:0000313" key="9">
    <source>
        <dbReference type="EMBL" id="SDG52838.1"/>
    </source>
</evidence>
<organism evidence="9 10">
    <name type="scientific">Facklamia miroungae</name>
    <dbReference type="NCBI Taxonomy" id="120956"/>
    <lineage>
        <taxon>Bacteria</taxon>
        <taxon>Bacillati</taxon>
        <taxon>Bacillota</taxon>
        <taxon>Bacilli</taxon>
        <taxon>Lactobacillales</taxon>
        <taxon>Aerococcaceae</taxon>
        <taxon>Facklamia</taxon>
    </lineage>
</organism>
<dbReference type="InterPro" id="IPR050901">
    <property type="entry name" value="BP-dep_ABC_trans_perm"/>
</dbReference>
<keyword evidence="9" id="KW-0762">Sugar transport</keyword>
<dbReference type="RefSeq" id="WP_090290441.1">
    <property type="nucleotide sequence ID" value="NZ_FNCK01000013.1"/>
</dbReference>
<evidence type="ECO:0000313" key="10">
    <source>
        <dbReference type="Proteomes" id="UP000199708"/>
    </source>
</evidence>
<reference evidence="9 10" key="1">
    <citation type="submission" date="2016-10" db="EMBL/GenBank/DDBJ databases">
        <authorList>
            <person name="de Groot N.N."/>
        </authorList>
    </citation>
    <scope>NUCLEOTIDE SEQUENCE [LARGE SCALE GENOMIC DNA]</scope>
    <source>
        <strain evidence="9 10">ATCC BAA-466</strain>
    </source>
</reference>
<keyword evidence="10" id="KW-1185">Reference proteome</keyword>
<feature type="transmembrane region" description="Helical" evidence="7">
    <location>
        <begin position="242"/>
        <end position="266"/>
    </location>
</feature>
<dbReference type="InterPro" id="IPR000515">
    <property type="entry name" value="MetI-like"/>
</dbReference>
<keyword evidence="3" id="KW-1003">Cell membrane</keyword>
<dbReference type="SUPFAM" id="SSF161098">
    <property type="entry name" value="MetI-like"/>
    <property type="match status" value="1"/>
</dbReference>
<dbReference type="Proteomes" id="UP000199708">
    <property type="component" value="Unassembled WGS sequence"/>
</dbReference>
<feature type="transmembrane region" description="Helical" evidence="7">
    <location>
        <begin position="110"/>
        <end position="137"/>
    </location>
</feature>